<feature type="domain" description="dUTPase-like" evidence="1">
    <location>
        <begin position="74"/>
        <end position="106"/>
    </location>
</feature>
<accession>A0A653BUP0</accession>
<reference evidence="2 3" key="1">
    <citation type="submission" date="2019-01" db="EMBL/GenBank/DDBJ databases">
        <authorList>
            <person name="Sayadi A."/>
        </authorList>
    </citation>
    <scope>NUCLEOTIDE SEQUENCE [LARGE SCALE GENOMIC DNA]</scope>
</reference>
<dbReference type="Gene3D" id="2.70.40.10">
    <property type="match status" value="1"/>
</dbReference>
<evidence type="ECO:0000313" key="3">
    <source>
        <dbReference type="Proteomes" id="UP000410492"/>
    </source>
</evidence>
<keyword evidence="3" id="KW-1185">Reference proteome</keyword>
<dbReference type="InterPro" id="IPR036157">
    <property type="entry name" value="dUTPase-like_sf"/>
</dbReference>
<dbReference type="AlphaFoldDB" id="A0A653BUP0"/>
<gene>
    <name evidence="2" type="ORF">CALMAC_LOCUS3893</name>
</gene>
<dbReference type="InterPro" id="IPR029054">
    <property type="entry name" value="dUTPase-like"/>
</dbReference>
<evidence type="ECO:0000313" key="2">
    <source>
        <dbReference type="EMBL" id="VEN39305.1"/>
    </source>
</evidence>
<evidence type="ECO:0000259" key="1">
    <source>
        <dbReference type="Pfam" id="PF00692"/>
    </source>
</evidence>
<dbReference type="EMBL" id="CAACVG010005455">
    <property type="protein sequence ID" value="VEN39305.1"/>
    <property type="molecule type" value="Genomic_DNA"/>
</dbReference>
<organism evidence="2 3">
    <name type="scientific">Callosobruchus maculatus</name>
    <name type="common">Southern cowpea weevil</name>
    <name type="synonym">Pulse bruchid</name>
    <dbReference type="NCBI Taxonomy" id="64391"/>
    <lineage>
        <taxon>Eukaryota</taxon>
        <taxon>Metazoa</taxon>
        <taxon>Ecdysozoa</taxon>
        <taxon>Arthropoda</taxon>
        <taxon>Hexapoda</taxon>
        <taxon>Insecta</taxon>
        <taxon>Pterygota</taxon>
        <taxon>Neoptera</taxon>
        <taxon>Endopterygota</taxon>
        <taxon>Coleoptera</taxon>
        <taxon>Polyphaga</taxon>
        <taxon>Cucujiformia</taxon>
        <taxon>Chrysomeloidea</taxon>
        <taxon>Chrysomelidae</taxon>
        <taxon>Bruchinae</taxon>
        <taxon>Bruchini</taxon>
        <taxon>Callosobruchus</taxon>
    </lineage>
</organism>
<protein>
    <recommendedName>
        <fullName evidence="1">dUTPase-like domain-containing protein</fullName>
    </recommendedName>
</protein>
<dbReference type="Pfam" id="PF00692">
    <property type="entry name" value="dUTPase"/>
    <property type="match status" value="1"/>
</dbReference>
<proteinExistence type="predicted"/>
<dbReference type="SUPFAM" id="SSF51283">
    <property type="entry name" value="dUTPase-like"/>
    <property type="match status" value="1"/>
</dbReference>
<sequence>MKDENNGGIMTEFVGLKPKMYAIKLFYTEKEKKIERLKIKKHLMMKSMGLNLWITSLSYLKVIINLFDQIEPFFVLAGVIDAVTGEIKIVLFNHAKDNFYINKGDK</sequence>
<dbReference type="OrthoDB" id="6781692at2759"/>
<name>A0A653BUP0_CALMS</name>
<dbReference type="Proteomes" id="UP000410492">
    <property type="component" value="Unassembled WGS sequence"/>
</dbReference>